<evidence type="ECO:0000256" key="1">
    <source>
        <dbReference type="SAM" id="SignalP"/>
    </source>
</evidence>
<dbReference type="AlphaFoldDB" id="A0AAP9NLM8"/>
<keyword evidence="1" id="KW-0732">Signal</keyword>
<sequence length="79" mass="8823">MKIRIITFLLSATALSACTTAQEINRPDGVTEYLVACGASTGWNICYNRANELCPGGYETLTEEWGFNRKEMRIECPND</sequence>
<keyword evidence="3" id="KW-1185">Reference proteome</keyword>
<feature type="chain" id="PRO_5042876655" description="Lipoprotein" evidence="1">
    <location>
        <begin position="22"/>
        <end position="79"/>
    </location>
</feature>
<dbReference type="PROSITE" id="PS51257">
    <property type="entry name" value="PROKAR_LIPOPROTEIN"/>
    <property type="match status" value="1"/>
</dbReference>
<dbReference type="RefSeq" id="WP_174788161.1">
    <property type="nucleotide sequence ID" value="NZ_CP054580.1"/>
</dbReference>
<protein>
    <recommendedName>
        <fullName evidence="4">Lipoprotein</fullName>
    </recommendedName>
</protein>
<gene>
    <name evidence="2" type="ORF">FX987_01947</name>
</gene>
<dbReference type="EMBL" id="CP054580">
    <property type="protein sequence ID" value="QKS24173.1"/>
    <property type="molecule type" value="Genomic_DNA"/>
</dbReference>
<name>A0AAP9NLM8_9GAMM</name>
<evidence type="ECO:0008006" key="4">
    <source>
        <dbReference type="Google" id="ProtNLM"/>
    </source>
</evidence>
<organism evidence="2 3">
    <name type="scientific">Vreelandella titanicae</name>
    <dbReference type="NCBI Taxonomy" id="664683"/>
    <lineage>
        <taxon>Bacteria</taxon>
        <taxon>Pseudomonadati</taxon>
        <taxon>Pseudomonadota</taxon>
        <taxon>Gammaproteobacteria</taxon>
        <taxon>Oceanospirillales</taxon>
        <taxon>Halomonadaceae</taxon>
        <taxon>Vreelandella</taxon>
    </lineage>
</organism>
<accession>A0AAP9NLM8</accession>
<reference evidence="2 3" key="1">
    <citation type="submission" date="2019-12" db="EMBL/GenBank/DDBJ databases">
        <title>Genome sequencing and assembly of endphytes of Porphyra tenera.</title>
        <authorList>
            <person name="Park J.M."/>
            <person name="Shin R."/>
            <person name="Jo S.H."/>
        </authorList>
    </citation>
    <scope>NUCLEOTIDE SEQUENCE [LARGE SCALE GENOMIC DNA]</scope>
    <source>
        <strain evidence="2 3">GPM3</strain>
    </source>
</reference>
<proteinExistence type="predicted"/>
<dbReference type="Proteomes" id="UP000509761">
    <property type="component" value="Chromosome"/>
</dbReference>
<evidence type="ECO:0000313" key="2">
    <source>
        <dbReference type="EMBL" id="QKS24173.1"/>
    </source>
</evidence>
<feature type="signal peptide" evidence="1">
    <location>
        <begin position="1"/>
        <end position="21"/>
    </location>
</feature>
<evidence type="ECO:0000313" key="3">
    <source>
        <dbReference type="Proteomes" id="UP000509761"/>
    </source>
</evidence>